<evidence type="ECO:0000256" key="13">
    <source>
        <dbReference type="RuleBase" id="RU367138"/>
    </source>
</evidence>
<dbReference type="EMBL" id="ML002661">
    <property type="protein sequence ID" value="RKP36392.1"/>
    <property type="molecule type" value="Genomic_DNA"/>
</dbReference>
<feature type="transmembrane region" description="Helical" evidence="13">
    <location>
        <begin position="833"/>
        <end position="859"/>
    </location>
</feature>
<dbReference type="FunFam" id="3.40.720.10:FF:000015">
    <property type="entry name" value="GPI ethanolamine phosphate transferase 1"/>
    <property type="match status" value="1"/>
</dbReference>
<comment type="function">
    <text evidence="12 13">Ethanolamine phosphate transferase involved in glycosylphosphatidylinositol-anchor biosynthesis. Transfers ethanolamine phosphate to the first alpha-1,4-linked mannose of the glycosylphosphatidylinositol precursor of GPI-anchor.</text>
</comment>
<dbReference type="Proteomes" id="UP000268162">
    <property type="component" value="Unassembled WGS sequence"/>
</dbReference>
<feature type="transmembrane region" description="Helical" evidence="13">
    <location>
        <begin position="663"/>
        <end position="683"/>
    </location>
</feature>
<proteinExistence type="inferred from homology"/>
<dbReference type="InterPro" id="IPR002591">
    <property type="entry name" value="Phosphodiest/P_Trfase"/>
</dbReference>
<dbReference type="STRING" id="215637.A0A4P9ZUC9"/>
<evidence type="ECO:0000256" key="10">
    <source>
        <dbReference type="ARBA" id="ARBA00023136"/>
    </source>
</evidence>
<feature type="transmembrane region" description="Helical" evidence="13">
    <location>
        <begin position="638"/>
        <end position="657"/>
    </location>
</feature>
<evidence type="ECO:0000256" key="4">
    <source>
        <dbReference type="ARBA" id="ARBA00020831"/>
    </source>
</evidence>
<evidence type="ECO:0000256" key="9">
    <source>
        <dbReference type="ARBA" id="ARBA00022989"/>
    </source>
</evidence>
<keyword evidence="11" id="KW-0325">Glycoprotein</keyword>
<feature type="transmembrane region" description="Helical" evidence="13">
    <location>
        <begin position="793"/>
        <end position="812"/>
    </location>
</feature>
<evidence type="ECO:0000256" key="6">
    <source>
        <dbReference type="ARBA" id="ARBA00022679"/>
    </source>
</evidence>
<dbReference type="InterPro" id="IPR017850">
    <property type="entry name" value="Alkaline_phosphatase_core_sf"/>
</dbReference>
<feature type="transmembrane region" description="Helical" evidence="13">
    <location>
        <begin position="504"/>
        <end position="528"/>
    </location>
</feature>
<evidence type="ECO:0000256" key="5">
    <source>
        <dbReference type="ARBA" id="ARBA00022502"/>
    </source>
</evidence>
<dbReference type="SUPFAM" id="SSF53649">
    <property type="entry name" value="Alkaline phosphatase-like"/>
    <property type="match status" value="1"/>
</dbReference>
<comment type="similarity">
    <text evidence="3 13">Belongs to the PIGG/PIGN/PIGO family. PIGN subfamily.</text>
</comment>
<dbReference type="AlphaFoldDB" id="A0A4P9ZUC9"/>
<dbReference type="PANTHER" id="PTHR12250:SF0">
    <property type="entry name" value="GPI ETHANOLAMINE PHOSPHATE TRANSFERASE 1"/>
    <property type="match status" value="1"/>
</dbReference>
<keyword evidence="5 13" id="KW-0337">GPI-anchor biosynthesis</keyword>
<gene>
    <name evidence="15" type="ORF">BJ085DRAFT_41236</name>
</gene>
<evidence type="ECO:0000313" key="16">
    <source>
        <dbReference type="Proteomes" id="UP000268162"/>
    </source>
</evidence>
<evidence type="ECO:0000256" key="11">
    <source>
        <dbReference type="ARBA" id="ARBA00023180"/>
    </source>
</evidence>
<feature type="transmembrane region" description="Helical" evidence="13">
    <location>
        <begin position="585"/>
        <end position="606"/>
    </location>
</feature>
<dbReference type="PANTHER" id="PTHR12250">
    <property type="entry name" value="PHOSPHATIDYLINOSITOL GLYCAN, CLASS N"/>
    <property type="match status" value="1"/>
</dbReference>
<comment type="subcellular location">
    <subcellularLocation>
        <location evidence="1 13">Endoplasmic reticulum membrane</location>
        <topology evidence="1 13">Multi-pass membrane protein</topology>
    </subcellularLocation>
</comment>
<reference evidence="16" key="1">
    <citation type="journal article" date="2018" name="Nat. Microbiol.">
        <title>Leveraging single-cell genomics to expand the fungal tree of life.</title>
        <authorList>
            <person name="Ahrendt S.R."/>
            <person name="Quandt C.A."/>
            <person name="Ciobanu D."/>
            <person name="Clum A."/>
            <person name="Salamov A."/>
            <person name="Andreopoulos B."/>
            <person name="Cheng J.F."/>
            <person name="Woyke T."/>
            <person name="Pelin A."/>
            <person name="Henrissat B."/>
            <person name="Reynolds N.K."/>
            <person name="Benny G.L."/>
            <person name="Smith M.E."/>
            <person name="James T.Y."/>
            <person name="Grigoriev I.V."/>
        </authorList>
    </citation>
    <scope>NUCLEOTIDE SEQUENCE [LARGE SCALE GENOMIC DNA]</scope>
    <source>
        <strain evidence="16">RSA 468</strain>
    </source>
</reference>
<evidence type="ECO:0000313" key="15">
    <source>
        <dbReference type="EMBL" id="RKP36392.1"/>
    </source>
</evidence>
<keyword evidence="10 13" id="KW-0472">Membrane</keyword>
<dbReference type="InterPro" id="IPR007070">
    <property type="entry name" value="GPI_EtnP_transferase_1"/>
</dbReference>
<dbReference type="GO" id="GO:0006506">
    <property type="term" value="P:GPI anchor biosynthetic process"/>
    <property type="evidence" value="ECO:0007669"/>
    <property type="project" value="UniProtKB-UniPathway"/>
</dbReference>
<evidence type="ECO:0000256" key="1">
    <source>
        <dbReference type="ARBA" id="ARBA00004477"/>
    </source>
</evidence>
<dbReference type="EC" id="2.-.-.-" evidence="13"/>
<keyword evidence="16" id="KW-1185">Reference proteome</keyword>
<feature type="transmembrane region" description="Helical" evidence="13">
    <location>
        <begin position="743"/>
        <end position="763"/>
    </location>
</feature>
<feature type="transmembrane region" description="Helical" evidence="13">
    <location>
        <begin position="915"/>
        <end position="933"/>
    </location>
</feature>
<feature type="transmembrane region" description="Helical" evidence="13">
    <location>
        <begin position="945"/>
        <end position="965"/>
    </location>
</feature>
<dbReference type="GO" id="GO:0005789">
    <property type="term" value="C:endoplasmic reticulum membrane"/>
    <property type="evidence" value="ECO:0007669"/>
    <property type="project" value="UniProtKB-SubCell"/>
</dbReference>
<dbReference type="Gene3D" id="3.40.720.10">
    <property type="entry name" value="Alkaline Phosphatase, subunit A"/>
    <property type="match status" value="1"/>
</dbReference>
<keyword evidence="6 13" id="KW-0808">Transferase</keyword>
<evidence type="ECO:0000256" key="7">
    <source>
        <dbReference type="ARBA" id="ARBA00022692"/>
    </source>
</evidence>
<sequence>MVLSHRGTLMLLGVIFHVVYIWSIFDIYFRSPLVHGMTPHRADLPSPARRLVLFVGDGLRADKLYEPYRNESLALGDESAAPETEYLAPFLHNIIRTQGSWGVSHTRVPTESRPGHVALIAGFYEDVSAVTKGWKMNPVNFDSTFNQSRHTWSFGSPDILPMFSHGATNPEHVETFMYTHESEDFSADGSQLDTWVFERVQGLFDRAESNQTLREQLHQPQIVFFLHLLGLDTNGHAHRPHSNEYLNNIRSVDQGIEAIVNRVQDFYADDRTAFVFTADHGMNNRGSHGDGHPDNTRTPIIAWGAGVRGPERQPAPAAGHDAFSVPWGFSDLVRRDIEQADIAPLMTSLIGVPFPLNSVGVLPLGYLENEPEYKARSALANAHQILAQYEVKCESKRAHQLFFKPYPQLNQPDQRPDQLIQRIELLIEHAQYTEAETLCLRLIDLSLDGLRYYQTYDWVFLQSVVTAGYLGWILYSTLFILQHYVLGSATASPHSRIPPLDTSALVFTHLLNTFALLILGGLYTLLYVQKSPLMYYAYVAFPVYFWCEVIKTHRVFGSALHSALTFSPPSVGAGKGLGSGGGNPWWWVGGILLYILVLELLVVSYFHRSVLSGLFVLLALWPHVVDSALLTTRFQTRVPYLWTLFCLLMSVFTLLPVEKGEDQWQILAGGALICASGIVALGYRHTIMNKTKSSGGTGSRSRSHSTTLATAVLAGQTALVGLTCVLVLSTIRSLTAKAGLPEVNQLLAWAVLASPIIPLGIALGTIQTHLHRLVTIYLALAPPFILLSISYEVLFYFCLGVTLLLAVYLEQYRELAEPRQATLTYKGNHYTRLGLGDLFTAGQFLFLVNVGFFGTGNVASISSFSLEAVYRLTTIFDPFLMGALLIFKILIPFFLLSTVLGVINRIKRLPPMAMFLLVLATTDIMTLNFFYLVKDTGSWLEIGTTISHFCIASLFVLFVMALYLVSQLFTNGIRIPPLQLAVTKKNR</sequence>
<feature type="transmembrane region" description="Helical" evidence="13">
    <location>
        <begin position="459"/>
        <end position="484"/>
    </location>
</feature>
<feature type="transmembrane region" description="Helical" evidence="13">
    <location>
        <begin position="708"/>
        <end position="731"/>
    </location>
</feature>
<evidence type="ECO:0000256" key="2">
    <source>
        <dbReference type="ARBA" id="ARBA00004687"/>
    </source>
</evidence>
<protein>
    <recommendedName>
        <fullName evidence="4 13">GPI ethanolamine phosphate transferase 1</fullName>
        <ecNumber evidence="13">2.-.-.-</ecNumber>
    </recommendedName>
</protein>
<comment type="pathway">
    <text evidence="2 13">Glycolipid biosynthesis; glycosylphosphatidylinositol-anchor biosynthesis.</text>
</comment>
<dbReference type="Pfam" id="PF01663">
    <property type="entry name" value="Phosphodiest"/>
    <property type="match status" value="1"/>
</dbReference>
<feature type="domain" description="GPI ethanolamine phosphate transferase 1 C-terminal" evidence="14">
    <location>
        <begin position="448"/>
        <end position="938"/>
    </location>
</feature>
<name>A0A4P9ZUC9_9FUNG</name>
<evidence type="ECO:0000256" key="12">
    <source>
        <dbReference type="ARBA" id="ARBA00024850"/>
    </source>
</evidence>
<evidence type="ECO:0000256" key="8">
    <source>
        <dbReference type="ARBA" id="ARBA00022824"/>
    </source>
</evidence>
<dbReference type="CDD" id="cd16020">
    <property type="entry name" value="GPI_EPT_1"/>
    <property type="match status" value="1"/>
</dbReference>
<keyword evidence="7 13" id="KW-0812">Transmembrane</keyword>
<feature type="transmembrane region" description="Helical" evidence="13">
    <location>
        <begin position="612"/>
        <end position="631"/>
    </location>
</feature>
<feature type="transmembrane region" description="Helical" evidence="13">
    <location>
        <begin position="879"/>
        <end position="903"/>
    </location>
</feature>
<dbReference type="GO" id="GO:0051377">
    <property type="term" value="F:mannose-ethanolamine phosphotransferase activity"/>
    <property type="evidence" value="ECO:0007669"/>
    <property type="project" value="UniProtKB-UniRule"/>
</dbReference>
<evidence type="ECO:0000256" key="3">
    <source>
        <dbReference type="ARBA" id="ARBA00008400"/>
    </source>
</evidence>
<organism evidence="15 16">
    <name type="scientific">Dimargaris cristalligena</name>
    <dbReference type="NCBI Taxonomy" id="215637"/>
    <lineage>
        <taxon>Eukaryota</taxon>
        <taxon>Fungi</taxon>
        <taxon>Fungi incertae sedis</taxon>
        <taxon>Zoopagomycota</taxon>
        <taxon>Kickxellomycotina</taxon>
        <taxon>Dimargaritomycetes</taxon>
        <taxon>Dimargaritales</taxon>
        <taxon>Dimargaritaceae</taxon>
        <taxon>Dimargaris</taxon>
    </lineage>
</organism>
<dbReference type="Pfam" id="PF04987">
    <property type="entry name" value="PigN"/>
    <property type="match status" value="1"/>
</dbReference>
<feature type="transmembrane region" description="Helical" evidence="13">
    <location>
        <begin position="6"/>
        <end position="29"/>
    </location>
</feature>
<dbReference type="InterPro" id="IPR037671">
    <property type="entry name" value="PIGN_N"/>
</dbReference>
<keyword evidence="9 13" id="KW-1133">Transmembrane helix</keyword>
<keyword evidence="8 13" id="KW-0256">Endoplasmic reticulum</keyword>
<evidence type="ECO:0000259" key="14">
    <source>
        <dbReference type="Pfam" id="PF04987"/>
    </source>
</evidence>
<dbReference type="InterPro" id="IPR017852">
    <property type="entry name" value="GPI_EtnP_transferase_1_C"/>
</dbReference>
<accession>A0A4P9ZUC9</accession>
<dbReference type="UniPathway" id="UPA00196"/>